<accession>A0A6C0HZQ0</accession>
<proteinExistence type="predicted"/>
<protein>
    <submittedName>
        <fullName evidence="1">Uncharacterized protein</fullName>
    </submittedName>
</protein>
<organism evidence="1">
    <name type="scientific">viral metagenome</name>
    <dbReference type="NCBI Taxonomy" id="1070528"/>
    <lineage>
        <taxon>unclassified sequences</taxon>
        <taxon>metagenomes</taxon>
        <taxon>organismal metagenomes</taxon>
    </lineage>
</organism>
<evidence type="ECO:0000313" key="1">
    <source>
        <dbReference type="EMBL" id="QHT85333.1"/>
    </source>
</evidence>
<name>A0A6C0HZQ0_9ZZZZ</name>
<dbReference type="AlphaFoldDB" id="A0A6C0HZQ0"/>
<dbReference type="EMBL" id="MN740041">
    <property type="protein sequence ID" value="QHT85333.1"/>
    <property type="molecule type" value="Genomic_DNA"/>
</dbReference>
<reference evidence="1" key="1">
    <citation type="journal article" date="2020" name="Nature">
        <title>Giant virus diversity and host interactions through global metagenomics.</title>
        <authorList>
            <person name="Schulz F."/>
            <person name="Roux S."/>
            <person name="Paez-Espino D."/>
            <person name="Jungbluth S."/>
            <person name="Walsh D.A."/>
            <person name="Denef V.J."/>
            <person name="McMahon K.D."/>
            <person name="Konstantinidis K.T."/>
            <person name="Eloe-Fadrosh E.A."/>
            <person name="Kyrpides N.C."/>
            <person name="Woyke T."/>
        </authorList>
    </citation>
    <scope>NUCLEOTIDE SEQUENCE</scope>
    <source>
        <strain evidence="1">GVMAG-M-3300023184-17</strain>
    </source>
</reference>
<sequence>MMDYYSQFNVTDQAIKEARQVGIEPICKYVIREVSYTSWAIYGKTMMKEIAALQQQWEKTMLTLLLRKITKDPLFLW</sequence>